<protein>
    <submittedName>
        <fullName evidence="2">Uncharacterized protein</fullName>
    </submittedName>
</protein>
<sequence>MATRITTSSNATIYDRPKVSRSGKERRATLSRRGRIKGPVNYARFVAFYSGPGKDRVSGQAPGFNPGSVITNFWVRMMARPGLGHVSVRAVLLPSTPESRDDDGCAGEEDGIVLSAKLHVC</sequence>
<proteinExistence type="predicted"/>
<name>A0AAV2P0L6_9HYME</name>
<feature type="compositionally biased region" description="Basic and acidic residues" evidence="1">
    <location>
        <begin position="15"/>
        <end position="28"/>
    </location>
</feature>
<evidence type="ECO:0000313" key="2">
    <source>
        <dbReference type="EMBL" id="CAL1686153.1"/>
    </source>
</evidence>
<keyword evidence="3" id="KW-1185">Reference proteome</keyword>
<dbReference type="AlphaFoldDB" id="A0AAV2P0L6"/>
<feature type="region of interest" description="Disordered" evidence="1">
    <location>
        <begin position="1"/>
        <end position="30"/>
    </location>
</feature>
<evidence type="ECO:0000313" key="3">
    <source>
        <dbReference type="Proteomes" id="UP001497644"/>
    </source>
</evidence>
<feature type="compositionally biased region" description="Polar residues" evidence="1">
    <location>
        <begin position="1"/>
        <end position="12"/>
    </location>
</feature>
<evidence type="ECO:0000256" key="1">
    <source>
        <dbReference type="SAM" id="MobiDB-lite"/>
    </source>
</evidence>
<reference evidence="2" key="1">
    <citation type="submission" date="2024-04" db="EMBL/GenBank/DDBJ databases">
        <authorList>
            <consortium name="Molecular Ecology Group"/>
        </authorList>
    </citation>
    <scope>NUCLEOTIDE SEQUENCE</scope>
</reference>
<gene>
    <name evidence="2" type="ORF">LPLAT_LOCUS11514</name>
</gene>
<accession>A0AAV2P0L6</accession>
<dbReference type="EMBL" id="OZ034829">
    <property type="protein sequence ID" value="CAL1686153.1"/>
    <property type="molecule type" value="Genomic_DNA"/>
</dbReference>
<organism evidence="2 3">
    <name type="scientific">Lasius platythorax</name>
    <dbReference type="NCBI Taxonomy" id="488582"/>
    <lineage>
        <taxon>Eukaryota</taxon>
        <taxon>Metazoa</taxon>
        <taxon>Ecdysozoa</taxon>
        <taxon>Arthropoda</taxon>
        <taxon>Hexapoda</taxon>
        <taxon>Insecta</taxon>
        <taxon>Pterygota</taxon>
        <taxon>Neoptera</taxon>
        <taxon>Endopterygota</taxon>
        <taxon>Hymenoptera</taxon>
        <taxon>Apocrita</taxon>
        <taxon>Aculeata</taxon>
        <taxon>Formicoidea</taxon>
        <taxon>Formicidae</taxon>
        <taxon>Formicinae</taxon>
        <taxon>Lasius</taxon>
        <taxon>Lasius</taxon>
    </lineage>
</organism>
<dbReference type="Proteomes" id="UP001497644">
    <property type="component" value="Chromosome 6"/>
</dbReference>